<reference evidence="6" key="1">
    <citation type="submission" date="2016-11" db="UniProtKB">
        <authorList>
            <consortium name="WormBaseParasite"/>
        </authorList>
    </citation>
    <scope>IDENTIFICATION</scope>
</reference>
<dbReference type="PANTHER" id="PTHR10824:SF8">
    <property type="entry name" value="BAAT_C DOMAIN-CONTAINING PROTEIN"/>
    <property type="match status" value="1"/>
</dbReference>
<evidence type="ECO:0000256" key="1">
    <source>
        <dbReference type="ARBA" id="ARBA00006538"/>
    </source>
</evidence>
<dbReference type="PIRSF" id="PIRSF016521">
    <property type="entry name" value="Acyl-CoA_hydro"/>
    <property type="match status" value="1"/>
</dbReference>
<dbReference type="Gene3D" id="3.40.50.1820">
    <property type="entry name" value="alpha/beta hydrolase"/>
    <property type="match status" value="1"/>
</dbReference>
<dbReference type="STRING" id="1561998.A0A1I7TKP4"/>
<dbReference type="GO" id="GO:0006631">
    <property type="term" value="P:fatty acid metabolic process"/>
    <property type="evidence" value="ECO:0007669"/>
    <property type="project" value="TreeGrafter"/>
</dbReference>
<dbReference type="Proteomes" id="UP000095282">
    <property type="component" value="Unplaced"/>
</dbReference>
<dbReference type="GO" id="GO:0047617">
    <property type="term" value="F:fatty acyl-CoA hydrolase activity"/>
    <property type="evidence" value="ECO:0007669"/>
    <property type="project" value="TreeGrafter"/>
</dbReference>
<sequence>MLHVDKVDSLLAEKIQITASGLNKFQCYKFYLKLHYEYGNYHSYCIIQSDEFGNIDLRKSKPIRGTYDEIDEMGLFLSIQPSQEHRYGAYLRNHLANPFYYTLELISESEEVIDRINLIKRWCHPLVSQINIAEPEFHGTIFKPPGPGPFPCIIDVPGATGNLSNGHASVLSASGFLVYTFAYYDYKDLPKKLQDVDVEVFSKHIRFVQSLPYCSGKIGLYGASLGGTIACFLATKHPELSAVVSLNGPEAFYKDTGSMKENGKTMECETYNHKSTTLINGIVKQKDNFLELFNKLKPETSIKWDTISKNIPFRIVSAIDDWLLCGVTNGLNMRNHLQKTGHFVEMDFIFCGHMVFVPYYPFQAFAYNKYVRVSLGFGGDCTISSKTKETLWQRNIEFFKKYLGIPPNVPDYPRKSVIFVPDSAKSKM</sequence>
<dbReference type="InterPro" id="IPR014940">
    <property type="entry name" value="BAAT_C"/>
</dbReference>
<dbReference type="InterPro" id="IPR006862">
    <property type="entry name" value="Thio_Ohase/aa_AcTrfase"/>
</dbReference>
<dbReference type="InterPro" id="IPR042490">
    <property type="entry name" value="Thio_Ohase/BAAT_N"/>
</dbReference>
<feature type="active site" description="Charge relay system" evidence="2">
    <location>
        <position position="224"/>
    </location>
</feature>
<dbReference type="InterPro" id="IPR029058">
    <property type="entry name" value="AB_hydrolase_fold"/>
</dbReference>
<feature type="domain" description="BAAT/Acyl-CoA thioester hydrolase C-terminal" evidence="4">
    <location>
        <begin position="196"/>
        <end position="404"/>
    </location>
</feature>
<feature type="active site" description="Charge relay system" evidence="2">
    <location>
        <position position="321"/>
    </location>
</feature>
<dbReference type="Pfam" id="PF08840">
    <property type="entry name" value="BAAT_C"/>
    <property type="match status" value="1"/>
</dbReference>
<evidence type="ECO:0000256" key="2">
    <source>
        <dbReference type="PIRSR" id="PIRSR016521-1"/>
    </source>
</evidence>
<dbReference type="AlphaFoldDB" id="A0A1I7TKP4"/>
<dbReference type="GO" id="GO:0006637">
    <property type="term" value="P:acyl-CoA metabolic process"/>
    <property type="evidence" value="ECO:0007669"/>
    <property type="project" value="InterPro"/>
</dbReference>
<keyword evidence="5" id="KW-1185">Reference proteome</keyword>
<dbReference type="Pfam" id="PF04775">
    <property type="entry name" value="Bile_Hydr_Trans"/>
    <property type="match status" value="1"/>
</dbReference>
<protein>
    <submittedName>
        <fullName evidence="6">Thioesterase domain-containing protein</fullName>
    </submittedName>
</protein>
<feature type="domain" description="Acyl-CoA thioester hydrolase/bile acid-CoA amino acid N-acetyltransferase" evidence="3">
    <location>
        <begin position="13"/>
        <end position="134"/>
    </location>
</feature>
<dbReference type="SUPFAM" id="SSF53474">
    <property type="entry name" value="alpha/beta-Hydrolases"/>
    <property type="match status" value="1"/>
</dbReference>
<comment type="similarity">
    <text evidence="1">Belongs to the C/M/P thioester hydrolase family.</text>
</comment>
<proteinExistence type="inferred from homology"/>
<evidence type="ECO:0000313" key="6">
    <source>
        <dbReference type="WBParaSite" id="Csp11.Scaffold627.g6863.t2"/>
    </source>
</evidence>
<dbReference type="Gene3D" id="2.60.40.2240">
    <property type="entry name" value="Acyl-CoA thioester hydrolase/BAAT N-terminal domain"/>
    <property type="match status" value="1"/>
</dbReference>
<name>A0A1I7TKP4_9PELO</name>
<evidence type="ECO:0000259" key="3">
    <source>
        <dbReference type="Pfam" id="PF04775"/>
    </source>
</evidence>
<dbReference type="WBParaSite" id="Csp11.Scaffold627.g6863.t2">
    <property type="protein sequence ID" value="Csp11.Scaffold627.g6863.t2"/>
    <property type="gene ID" value="Csp11.Scaffold627.g6863"/>
</dbReference>
<dbReference type="FunFam" id="2.60.40.2240:FF:000003">
    <property type="entry name" value="Protein CBG04103"/>
    <property type="match status" value="1"/>
</dbReference>
<evidence type="ECO:0000313" key="5">
    <source>
        <dbReference type="Proteomes" id="UP000095282"/>
    </source>
</evidence>
<evidence type="ECO:0000259" key="4">
    <source>
        <dbReference type="Pfam" id="PF08840"/>
    </source>
</evidence>
<accession>A0A1I7TKP4</accession>
<dbReference type="PANTHER" id="PTHR10824">
    <property type="entry name" value="ACYL-COENZYME A THIOESTERASE-RELATED"/>
    <property type="match status" value="1"/>
</dbReference>
<dbReference type="InterPro" id="IPR016662">
    <property type="entry name" value="Acyl-CoA_thioEstase_long-chain"/>
</dbReference>
<organism evidence="5 6">
    <name type="scientific">Caenorhabditis tropicalis</name>
    <dbReference type="NCBI Taxonomy" id="1561998"/>
    <lineage>
        <taxon>Eukaryota</taxon>
        <taxon>Metazoa</taxon>
        <taxon>Ecdysozoa</taxon>
        <taxon>Nematoda</taxon>
        <taxon>Chromadorea</taxon>
        <taxon>Rhabditida</taxon>
        <taxon>Rhabditina</taxon>
        <taxon>Rhabditomorpha</taxon>
        <taxon>Rhabditoidea</taxon>
        <taxon>Rhabditidae</taxon>
        <taxon>Peloderinae</taxon>
        <taxon>Caenorhabditis</taxon>
    </lineage>
</organism>
<feature type="active site" description="Charge relay system" evidence="2">
    <location>
        <position position="353"/>
    </location>
</feature>